<dbReference type="Proteomes" id="UP000054477">
    <property type="component" value="Unassembled WGS sequence"/>
</dbReference>
<evidence type="ECO:0000256" key="1">
    <source>
        <dbReference type="SAM" id="SignalP"/>
    </source>
</evidence>
<dbReference type="EMBL" id="KN838707">
    <property type="protein sequence ID" value="KIJ96915.1"/>
    <property type="molecule type" value="Genomic_DNA"/>
</dbReference>
<feature type="chain" id="PRO_5002205498" description="Secreted protein" evidence="1">
    <location>
        <begin position="25"/>
        <end position="101"/>
    </location>
</feature>
<gene>
    <name evidence="2" type="ORF">K443DRAFT_681929</name>
</gene>
<dbReference type="HOGENOM" id="CLU_2298321_0_0_1"/>
<evidence type="ECO:0000313" key="3">
    <source>
        <dbReference type="Proteomes" id="UP000054477"/>
    </source>
</evidence>
<dbReference type="AlphaFoldDB" id="A0A0C9WWE1"/>
<proteinExistence type="predicted"/>
<organism evidence="2 3">
    <name type="scientific">Laccaria amethystina LaAM-08-1</name>
    <dbReference type="NCBI Taxonomy" id="1095629"/>
    <lineage>
        <taxon>Eukaryota</taxon>
        <taxon>Fungi</taxon>
        <taxon>Dikarya</taxon>
        <taxon>Basidiomycota</taxon>
        <taxon>Agaricomycotina</taxon>
        <taxon>Agaricomycetes</taxon>
        <taxon>Agaricomycetidae</taxon>
        <taxon>Agaricales</taxon>
        <taxon>Agaricineae</taxon>
        <taxon>Hydnangiaceae</taxon>
        <taxon>Laccaria</taxon>
    </lineage>
</organism>
<keyword evidence="1" id="KW-0732">Signal</keyword>
<accession>A0A0C9WWE1</accession>
<sequence>MGGFAQWFVLVRATPFLLVVRVSTTPVARIPTGFVARVPLHWHWSSAPDIYSPSLGLVPRGVEAGRWPRITSMRRAPTGPTAVLRLTSNCRLTSLFSACCC</sequence>
<name>A0A0C9WWE1_9AGAR</name>
<feature type="non-terminal residue" evidence="2">
    <location>
        <position position="101"/>
    </location>
</feature>
<protein>
    <recommendedName>
        <fullName evidence="4">Secreted protein</fullName>
    </recommendedName>
</protein>
<reference evidence="2 3" key="1">
    <citation type="submission" date="2014-04" db="EMBL/GenBank/DDBJ databases">
        <authorList>
            <consortium name="DOE Joint Genome Institute"/>
            <person name="Kuo A."/>
            <person name="Kohler A."/>
            <person name="Nagy L.G."/>
            <person name="Floudas D."/>
            <person name="Copeland A."/>
            <person name="Barry K.W."/>
            <person name="Cichocki N."/>
            <person name="Veneault-Fourrey C."/>
            <person name="LaButti K."/>
            <person name="Lindquist E.A."/>
            <person name="Lipzen A."/>
            <person name="Lundell T."/>
            <person name="Morin E."/>
            <person name="Murat C."/>
            <person name="Sun H."/>
            <person name="Tunlid A."/>
            <person name="Henrissat B."/>
            <person name="Grigoriev I.V."/>
            <person name="Hibbett D.S."/>
            <person name="Martin F."/>
            <person name="Nordberg H.P."/>
            <person name="Cantor M.N."/>
            <person name="Hua S.X."/>
        </authorList>
    </citation>
    <scope>NUCLEOTIDE SEQUENCE [LARGE SCALE GENOMIC DNA]</scope>
    <source>
        <strain evidence="2 3">LaAM-08-1</strain>
    </source>
</reference>
<feature type="signal peptide" evidence="1">
    <location>
        <begin position="1"/>
        <end position="24"/>
    </location>
</feature>
<evidence type="ECO:0000313" key="2">
    <source>
        <dbReference type="EMBL" id="KIJ96915.1"/>
    </source>
</evidence>
<keyword evidence="3" id="KW-1185">Reference proteome</keyword>
<evidence type="ECO:0008006" key="4">
    <source>
        <dbReference type="Google" id="ProtNLM"/>
    </source>
</evidence>
<reference evidence="3" key="2">
    <citation type="submission" date="2015-01" db="EMBL/GenBank/DDBJ databases">
        <title>Evolutionary Origins and Diversification of the Mycorrhizal Mutualists.</title>
        <authorList>
            <consortium name="DOE Joint Genome Institute"/>
            <consortium name="Mycorrhizal Genomics Consortium"/>
            <person name="Kohler A."/>
            <person name="Kuo A."/>
            <person name="Nagy L.G."/>
            <person name="Floudas D."/>
            <person name="Copeland A."/>
            <person name="Barry K.W."/>
            <person name="Cichocki N."/>
            <person name="Veneault-Fourrey C."/>
            <person name="LaButti K."/>
            <person name="Lindquist E.A."/>
            <person name="Lipzen A."/>
            <person name="Lundell T."/>
            <person name="Morin E."/>
            <person name="Murat C."/>
            <person name="Riley R."/>
            <person name="Ohm R."/>
            <person name="Sun H."/>
            <person name="Tunlid A."/>
            <person name="Henrissat B."/>
            <person name="Grigoriev I.V."/>
            <person name="Hibbett D.S."/>
            <person name="Martin F."/>
        </authorList>
    </citation>
    <scope>NUCLEOTIDE SEQUENCE [LARGE SCALE GENOMIC DNA]</scope>
    <source>
        <strain evidence="3">LaAM-08-1</strain>
    </source>
</reference>